<keyword evidence="5 7" id="KW-1133">Transmembrane helix</keyword>
<dbReference type="OrthoDB" id="4695618at2"/>
<feature type="transmembrane region" description="Helical" evidence="7">
    <location>
        <begin position="163"/>
        <end position="185"/>
    </location>
</feature>
<dbReference type="RefSeq" id="WP_141888460.1">
    <property type="nucleotide sequence ID" value="NZ_BAAAUY010000023.1"/>
</dbReference>
<evidence type="ECO:0000256" key="7">
    <source>
        <dbReference type="RuleBase" id="RU363032"/>
    </source>
</evidence>
<dbReference type="AlphaFoldDB" id="A0A542XXE1"/>
<evidence type="ECO:0000313" key="11">
    <source>
        <dbReference type="Proteomes" id="UP000319094"/>
    </source>
</evidence>
<sequence length="340" mass="36783">MPAISASPITDTETPKPQKRESFLARKPWAAYLLRRGGYFVVSMFVLITVTFLLMQLIPGDPARVSAGENASPEAVEARRVELGLDRPVIVQYFSFWKGLFTGDLGESISSRMPVIDVIMQRAPATLEIAWSAVAIALFVAVCLGLTFGALTHGERRPGVDAGFNSVTAVLALIPEFLAGILLVYFFAVTLDLLPVAGREDFTSYILPVTALAFGPAAGLTRIVRAETLTVLQQDYVRTARARRMSPVRLYRKHVLPNLLTSTLTISGMALGGMIAGTVIVEGIFAWPGLGGVIVQSIQGKDYPLVQAIIIFYGAVVLLINLVIDVLLILLDPRTALDKS</sequence>
<accession>A0A542XXE1</accession>
<feature type="transmembrane region" description="Helical" evidence="7">
    <location>
        <begin position="129"/>
        <end position="151"/>
    </location>
</feature>
<comment type="similarity">
    <text evidence="7">Belongs to the binding-protein-dependent transport system permease family.</text>
</comment>
<feature type="domain" description="ABC transmembrane type-1" evidence="9">
    <location>
        <begin position="123"/>
        <end position="324"/>
    </location>
</feature>
<feature type="transmembrane region" description="Helical" evidence="7">
    <location>
        <begin position="305"/>
        <end position="331"/>
    </location>
</feature>
<dbReference type="PANTHER" id="PTHR43163:SF6">
    <property type="entry name" value="DIPEPTIDE TRANSPORT SYSTEM PERMEASE PROTEIN DPPB-RELATED"/>
    <property type="match status" value="1"/>
</dbReference>
<keyword evidence="11" id="KW-1185">Reference proteome</keyword>
<keyword evidence="3" id="KW-1003">Cell membrane</keyword>
<feature type="region of interest" description="Disordered" evidence="8">
    <location>
        <begin position="1"/>
        <end position="20"/>
    </location>
</feature>
<dbReference type="InterPro" id="IPR000515">
    <property type="entry name" value="MetI-like"/>
</dbReference>
<keyword evidence="4 7" id="KW-0812">Transmembrane</keyword>
<dbReference type="Proteomes" id="UP000319094">
    <property type="component" value="Unassembled WGS sequence"/>
</dbReference>
<dbReference type="InterPro" id="IPR045621">
    <property type="entry name" value="BPD_transp_1_N"/>
</dbReference>
<comment type="subcellular location">
    <subcellularLocation>
        <location evidence="1 7">Cell membrane</location>
        <topology evidence="1 7">Multi-pass membrane protein</topology>
    </subcellularLocation>
</comment>
<name>A0A542XXE1_9MICO</name>
<evidence type="ECO:0000256" key="4">
    <source>
        <dbReference type="ARBA" id="ARBA00022692"/>
    </source>
</evidence>
<evidence type="ECO:0000256" key="5">
    <source>
        <dbReference type="ARBA" id="ARBA00022989"/>
    </source>
</evidence>
<dbReference type="GO" id="GO:0055085">
    <property type="term" value="P:transmembrane transport"/>
    <property type="evidence" value="ECO:0007669"/>
    <property type="project" value="InterPro"/>
</dbReference>
<evidence type="ECO:0000259" key="9">
    <source>
        <dbReference type="PROSITE" id="PS50928"/>
    </source>
</evidence>
<gene>
    <name evidence="10" type="ORF">FB468_3021</name>
</gene>
<dbReference type="PROSITE" id="PS50928">
    <property type="entry name" value="ABC_TM1"/>
    <property type="match status" value="1"/>
</dbReference>
<dbReference type="CDD" id="cd06261">
    <property type="entry name" value="TM_PBP2"/>
    <property type="match status" value="1"/>
</dbReference>
<proteinExistence type="inferred from homology"/>
<dbReference type="STRING" id="55969.SD72_05090"/>
<dbReference type="PANTHER" id="PTHR43163">
    <property type="entry name" value="DIPEPTIDE TRANSPORT SYSTEM PERMEASE PROTEIN DPPB-RELATED"/>
    <property type="match status" value="1"/>
</dbReference>
<evidence type="ECO:0000256" key="6">
    <source>
        <dbReference type="ARBA" id="ARBA00023136"/>
    </source>
</evidence>
<evidence type="ECO:0000256" key="2">
    <source>
        <dbReference type="ARBA" id="ARBA00022448"/>
    </source>
</evidence>
<keyword evidence="6 7" id="KW-0472">Membrane</keyword>
<dbReference type="SUPFAM" id="SSF161098">
    <property type="entry name" value="MetI-like"/>
    <property type="match status" value="1"/>
</dbReference>
<comment type="caution">
    <text evidence="10">The sequence shown here is derived from an EMBL/GenBank/DDBJ whole genome shotgun (WGS) entry which is preliminary data.</text>
</comment>
<feature type="transmembrane region" description="Helical" evidence="7">
    <location>
        <begin position="259"/>
        <end position="285"/>
    </location>
</feature>
<evidence type="ECO:0000256" key="3">
    <source>
        <dbReference type="ARBA" id="ARBA00022475"/>
    </source>
</evidence>
<dbReference type="Pfam" id="PF00528">
    <property type="entry name" value="BPD_transp_1"/>
    <property type="match status" value="1"/>
</dbReference>
<feature type="transmembrane region" description="Helical" evidence="7">
    <location>
        <begin position="205"/>
        <end position="224"/>
    </location>
</feature>
<feature type="transmembrane region" description="Helical" evidence="7">
    <location>
        <begin position="37"/>
        <end position="58"/>
    </location>
</feature>
<organism evidence="10 11">
    <name type="scientific">Leucobacter komagatae</name>
    <dbReference type="NCBI Taxonomy" id="55969"/>
    <lineage>
        <taxon>Bacteria</taxon>
        <taxon>Bacillati</taxon>
        <taxon>Actinomycetota</taxon>
        <taxon>Actinomycetes</taxon>
        <taxon>Micrococcales</taxon>
        <taxon>Microbacteriaceae</taxon>
        <taxon>Leucobacter</taxon>
    </lineage>
</organism>
<dbReference type="Pfam" id="PF19300">
    <property type="entry name" value="BPD_transp_1_N"/>
    <property type="match status" value="1"/>
</dbReference>
<protein>
    <submittedName>
        <fullName evidence="10">Peptide/nickel transport system permease protein</fullName>
    </submittedName>
</protein>
<evidence type="ECO:0000256" key="8">
    <source>
        <dbReference type="SAM" id="MobiDB-lite"/>
    </source>
</evidence>
<dbReference type="Gene3D" id="1.10.3720.10">
    <property type="entry name" value="MetI-like"/>
    <property type="match status" value="1"/>
</dbReference>
<dbReference type="InterPro" id="IPR035906">
    <property type="entry name" value="MetI-like_sf"/>
</dbReference>
<dbReference type="GO" id="GO:0005886">
    <property type="term" value="C:plasma membrane"/>
    <property type="evidence" value="ECO:0007669"/>
    <property type="project" value="UniProtKB-SubCell"/>
</dbReference>
<evidence type="ECO:0000313" key="10">
    <source>
        <dbReference type="EMBL" id="TQL40500.1"/>
    </source>
</evidence>
<evidence type="ECO:0000256" key="1">
    <source>
        <dbReference type="ARBA" id="ARBA00004651"/>
    </source>
</evidence>
<reference evidence="10 11" key="1">
    <citation type="submission" date="2019-06" db="EMBL/GenBank/DDBJ databases">
        <title>Sequencing the genomes of 1000 actinobacteria strains.</title>
        <authorList>
            <person name="Klenk H.-P."/>
        </authorList>
    </citation>
    <scope>NUCLEOTIDE SEQUENCE [LARGE SCALE GENOMIC DNA]</scope>
    <source>
        <strain evidence="10 11">DSM 8803</strain>
    </source>
</reference>
<keyword evidence="2 7" id="KW-0813">Transport</keyword>
<dbReference type="EMBL" id="VFON01000002">
    <property type="protein sequence ID" value="TQL40500.1"/>
    <property type="molecule type" value="Genomic_DNA"/>
</dbReference>